<proteinExistence type="inferred from homology"/>
<evidence type="ECO:0000256" key="3">
    <source>
        <dbReference type="ARBA" id="ARBA00038502"/>
    </source>
</evidence>
<dbReference type="AlphaFoldDB" id="A0A5P2D2Z3"/>
<name>A0A5P2D2Z3_STRVZ</name>
<dbReference type="CDD" id="cd04301">
    <property type="entry name" value="NAT_SF"/>
    <property type="match status" value="1"/>
</dbReference>
<dbReference type="PROSITE" id="PS51186">
    <property type="entry name" value="GNAT"/>
    <property type="match status" value="1"/>
</dbReference>
<dbReference type="OrthoDB" id="2631610at2"/>
<dbReference type="InterPro" id="IPR051531">
    <property type="entry name" value="N-acetyltransferase"/>
</dbReference>
<sequence length="172" mass="19211">MDTKPAVQLIPWAEGEDFVLLLRQNNSPAMTRFLGGPETDEQLADRHRRYLALSAREPAAGRMFMVIPADGGEPVGTVGFWERDWQDEPVYETGWGIRPEFQGRGLALAAVTSLIAHARTHGTRPHLHAFPGIDNAASNAVCRNAGFELLGETTFEYRGTNHRSNDWHHPLR</sequence>
<dbReference type="RefSeq" id="WP_150209123.1">
    <property type="nucleotide sequence ID" value="NZ_CP029190.1"/>
</dbReference>
<reference evidence="5 6" key="1">
    <citation type="submission" date="2018-05" db="EMBL/GenBank/DDBJ databases">
        <title>Streptomyces venezuelae.</title>
        <authorList>
            <person name="Kim W."/>
            <person name="Lee N."/>
            <person name="Cho B.-K."/>
        </authorList>
    </citation>
    <scope>NUCLEOTIDE SEQUENCE [LARGE SCALE GENOMIC DNA]</scope>
    <source>
        <strain evidence="5 6">ATCC 21782</strain>
    </source>
</reference>
<dbReference type="Gene3D" id="3.40.630.30">
    <property type="match status" value="1"/>
</dbReference>
<dbReference type="InterPro" id="IPR000182">
    <property type="entry name" value="GNAT_dom"/>
</dbReference>
<dbReference type="PANTHER" id="PTHR43792">
    <property type="entry name" value="GNAT FAMILY, PUTATIVE (AFU_ORTHOLOGUE AFUA_3G00765)-RELATED-RELATED"/>
    <property type="match status" value="1"/>
</dbReference>
<dbReference type="GO" id="GO:0005737">
    <property type="term" value="C:cytoplasm"/>
    <property type="evidence" value="ECO:0007669"/>
    <property type="project" value="TreeGrafter"/>
</dbReference>
<evidence type="ECO:0000313" key="6">
    <source>
        <dbReference type="Proteomes" id="UP000325211"/>
    </source>
</evidence>
<accession>A0A5P2D2Z3</accession>
<feature type="domain" description="N-acetyltransferase" evidence="4">
    <location>
        <begin position="7"/>
        <end position="172"/>
    </location>
</feature>
<gene>
    <name evidence="5" type="ORF">DEJ50_18715</name>
</gene>
<comment type="similarity">
    <text evidence="3">Belongs to the acetyltransferase family. RimJ subfamily.</text>
</comment>
<dbReference type="EMBL" id="CP029190">
    <property type="protein sequence ID" value="QES49534.1"/>
    <property type="molecule type" value="Genomic_DNA"/>
</dbReference>
<evidence type="ECO:0000256" key="1">
    <source>
        <dbReference type="ARBA" id="ARBA00022679"/>
    </source>
</evidence>
<organism evidence="5 6">
    <name type="scientific">Streptomyces venezuelae</name>
    <dbReference type="NCBI Taxonomy" id="54571"/>
    <lineage>
        <taxon>Bacteria</taxon>
        <taxon>Bacillati</taxon>
        <taxon>Actinomycetota</taxon>
        <taxon>Actinomycetes</taxon>
        <taxon>Kitasatosporales</taxon>
        <taxon>Streptomycetaceae</taxon>
        <taxon>Streptomyces</taxon>
    </lineage>
</organism>
<protein>
    <submittedName>
        <fullName evidence="5">GNAT family N-acetyltransferase</fullName>
    </submittedName>
</protein>
<dbReference type="Proteomes" id="UP000325211">
    <property type="component" value="Chromosome"/>
</dbReference>
<dbReference type="SUPFAM" id="SSF55729">
    <property type="entry name" value="Acyl-CoA N-acyltransferases (Nat)"/>
    <property type="match status" value="1"/>
</dbReference>
<keyword evidence="2" id="KW-0012">Acyltransferase</keyword>
<evidence type="ECO:0000256" key="2">
    <source>
        <dbReference type="ARBA" id="ARBA00023315"/>
    </source>
</evidence>
<keyword evidence="1 5" id="KW-0808">Transferase</keyword>
<evidence type="ECO:0000259" key="4">
    <source>
        <dbReference type="PROSITE" id="PS51186"/>
    </source>
</evidence>
<dbReference type="GO" id="GO:0008999">
    <property type="term" value="F:protein-N-terminal-alanine acetyltransferase activity"/>
    <property type="evidence" value="ECO:0007669"/>
    <property type="project" value="TreeGrafter"/>
</dbReference>
<dbReference type="Pfam" id="PF13302">
    <property type="entry name" value="Acetyltransf_3"/>
    <property type="match status" value="1"/>
</dbReference>
<dbReference type="PANTHER" id="PTHR43792:SF8">
    <property type="entry name" value="[RIBOSOMAL PROTEIN US5]-ALANINE N-ACETYLTRANSFERASE"/>
    <property type="match status" value="1"/>
</dbReference>
<evidence type="ECO:0000313" key="5">
    <source>
        <dbReference type="EMBL" id="QES49534.1"/>
    </source>
</evidence>
<dbReference type="InterPro" id="IPR016181">
    <property type="entry name" value="Acyl_CoA_acyltransferase"/>
</dbReference>